<protein>
    <submittedName>
        <fullName evidence="6">Glycoside hydrolase family 25 protein</fullName>
    </submittedName>
</protein>
<keyword evidence="3" id="KW-0326">Glycosidase</keyword>
<dbReference type="PROSITE" id="PS51904">
    <property type="entry name" value="GLYCOSYL_HYDROL_F25_2"/>
    <property type="match status" value="1"/>
</dbReference>
<feature type="compositionally biased region" description="Basic residues" evidence="4">
    <location>
        <begin position="22"/>
        <end position="45"/>
    </location>
</feature>
<feature type="compositionally biased region" description="Polar residues" evidence="4">
    <location>
        <begin position="1"/>
        <end position="10"/>
    </location>
</feature>
<comment type="caution">
    <text evidence="6">The sequence shown here is derived from an EMBL/GenBank/DDBJ whole genome shotgun (WGS) entry which is preliminary data.</text>
</comment>
<evidence type="ECO:0000256" key="5">
    <source>
        <dbReference type="SAM" id="Phobius"/>
    </source>
</evidence>
<dbReference type="Pfam" id="PF01183">
    <property type="entry name" value="Glyco_hydro_25"/>
    <property type="match status" value="1"/>
</dbReference>
<evidence type="ECO:0000256" key="1">
    <source>
        <dbReference type="ARBA" id="ARBA00010646"/>
    </source>
</evidence>
<dbReference type="PANTHER" id="PTHR34135">
    <property type="entry name" value="LYSOZYME"/>
    <property type="match status" value="1"/>
</dbReference>
<evidence type="ECO:0000256" key="2">
    <source>
        <dbReference type="ARBA" id="ARBA00022801"/>
    </source>
</evidence>
<evidence type="ECO:0000313" key="7">
    <source>
        <dbReference type="Proteomes" id="UP000824028"/>
    </source>
</evidence>
<dbReference type="EMBL" id="DXBX01000024">
    <property type="protein sequence ID" value="HIZ32514.1"/>
    <property type="molecule type" value="Genomic_DNA"/>
</dbReference>
<dbReference type="InterPro" id="IPR002053">
    <property type="entry name" value="Glyco_hydro_25"/>
</dbReference>
<dbReference type="GO" id="GO:0016052">
    <property type="term" value="P:carbohydrate catabolic process"/>
    <property type="evidence" value="ECO:0007669"/>
    <property type="project" value="TreeGrafter"/>
</dbReference>
<dbReference type="GO" id="GO:0016998">
    <property type="term" value="P:cell wall macromolecule catabolic process"/>
    <property type="evidence" value="ECO:0007669"/>
    <property type="project" value="InterPro"/>
</dbReference>
<keyword evidence="5" id="KW-1133">Transmembrane helix</keyword>
<feature type="region of interest" description="Disordered" evidence="4">
    <location>
        <begin position="1"/>
        <end position="45"/>
    </location>
</feature>
<name>A0A9D2J1P8_9BACE</name>
<dbReference type="SUPFAM" id="SSF51445">
    <property type="entry name" value="(Trans)glycosidases"/>
    <property type="match status" value="1"/>
</dbReference>
<comment type="similarity">
    <text evidence="1">Belongs to the glycosyl hydrolase 25 family.</text>
</comment>
<reference evidence="6" key="2">
    <citation type="submission" date="2021-04" db="EMBL/GenBank/DDBJ databases">
        <authorList>
            <person name="Gilroy R."/>
        </authorList>
    </citation>
    <scope>NUCLEOTIDE SEQUENCE</scope>
    <source>
        <strain evidence="6">ChiHjej9B8-1298</strain>
    </source>
</reference>
<evidence type="ECO:0000256" key="3">
    <source>
        <dbReference type="ARBA" id="ARBA00023295"/>
    </source>
</evidence>
<reference evidence="6" key="1">
    <citation type="journal article" date="2021" name="PeerJ">
        <title>Extensive microbial diversity within the chicken gut microbiome revealed by metagenomics and culture.</title>
        <authorList>
            <person name="Gilroy R."/>
            <person name="Ravi A."/>
            <person name="Getino M."/>
            <person name="Pursley I."/>
            <person name="Horton D.L."/>
            <person name="Alikhan N.F."/>
            <person name="Baker D."/>
            <person name="Gharbi K."/>
            <person name="Hall N."/>
            <person name="Watson M."/>
            <person name="Adriaenssens E.M."/>
            <person name="Foster-Nyarko E."/>
            <person name="Jarju S."/>
            <person name="Secka A."/>
            <person name="Antonio M."/>
            <person name="Oren A."/>
            <person name="Chaudhuri R.R."/>
            <person name="La Ragione R."/>
            <person name="Hildebrand F."/>
            <person name="Pallen M.J."/>
        </authorList>
    </citation>
    <scope>NUCLEOTIDE SEQUENCE</scope>
    <source>
        <strain evidence="6">ChiHjej9B8-1298</strain>
    </source>
</reference>
<dbReference type="GO" id="GO:0009253">
    <property type="term" value="P:peptidoglycan catabolic process"/>
    <property type="evidence" value="ECO:0007669"/>
    <property type="project" value="InterPro"/>
</dbReference>
<dbReference type="GO" id="GO:0003796">
    <property type="term" value="F:lysozyme activity"/>
    <property type="evidence" value="ECO:0007669"/>
    <property type="project" value="InterPro"/>
</dbReference>
<dbReference type="SMART" id="SM00641">
    <property type="entry name" value="Glyco_25"/>
    <property type="match status" value="1"/>
</dbReference>
<dbReference type="CDD" id="cd06524">
    <property type="entry name" value="GH25_YegX-like"/>
    <property type="match status" value="1"/>
</dbReference>
<sequence length="301" mass="34763">MPTRSENSSSRGRKPVQGVRKPAARKPSGRRASAGKRPTKGRKATTVRTMPAWMRWSVVACLTVVLTAGFYWFFIRPYAYRWKPCYGLKGYGVCLPCNYEVHGIDISHYQGDIDWPLLARQRAGEFPLRFIFLKATEGGDHGDETFRANFDSARAHGFVRGAYHYFIPRTDARRQADFFIRTVRLQKGDLPPVLDVETTQGRNKAELQRAVKTWLDRVESHYGVTPILYASYKFKMRYLNDSIFSRYPYWIAHYYVDSVRYDGPWHFWQHTDVGDVPGIRGDVDLNVFNGPMAELDSLCLR</sequence>
<keyword evidence="5" id="KW-0812">Transmembrane</keyword>
<feature type="transmembrane region" description="Helical" evidence="5">
    <location>
        <begin position="53"/>
        <end position="74"/>
    </location>
</feature>
<evidence type="ECO:0000256" key="4">
    <source>
        <dbReference type="SAM" id="MobiDB-lite"/>
    </source>
</evidence>
<dbReference type="Proteomes" id="UP000824028">
    <property type="component" value="Unassembled WGS sequence"/>
</dbReference>
<keyword evidence="5" id="KW-0472">Membrane</keyword>
<dbReference type="PANTHER" id="PTHR34135:SF2">
    <property type="entry name" value="LYSOZYME"/>
    <property type="match status" value="1"/>
</dbReference>
<dbReference type="InterPro" id="IPR017853">
    <property type="entry name" value="GH"/>
</dbReference>
<dbReference type="Gene3D" id="3.20.20.80">
    <property type="entry name" value="Glycosidases"/>
    <property type="match status" value="1"/>
</dbReference>
<organism evidence="6 7">
    <name type="scientific">Candidatus Bacteroides merdigallinarum</name>
    <dbReference type="NCBI Taxonomy" id="2838473"/>
    <lineage>
        <taxon>Bacteria</taxon>
        <taxon>Pseudomonadati</taxon>
        <taxon>Bacteroidota</taxon>
        <taxon>Bacteroidia</taxon>
        <taxon>Bacteroidales</taxon>
        <taxon>Bacteroidaceae</taxon>
        <taxon>Bacteroides</taxon>
    </lineage>
</organism>
<gene>
    <name evidence="6" type="ORF">H9814_03050</name>
</gene>
<dbReference type="AlphaFoldDB" id="A0A9D2J1P8"/>
<evidence type="ECO:0000313" key="6">
    <source>
        <dbReference type="EMBL" id="HIZ32514.1"/>
    </source>
</evidence>
<accession>A0A9D2J1P8</accession>
<dbReference type="InterPro" id="IPR018077">
    <property type="entry name" value="Glyco_hydro_fam25_subgr"/>
</dbReference>
<keyword evidence="2 6" id="KW-0378">Hydrolase</keyword>
<proteinExistence type="inferred from homology"/>